<comment type="caution">
    <text evidence="5">The sequence shown here is derived from an EMBL/GenBank/DDBJ whole genome shotgun (WGS) entry which is preliminary data.</text>
</comment>
<protein>
    <recommendedName>
        <fullName evidence="3">Carboxylic ester hydrolase</fullName>
        <ecNumber evidence="3">3.1.1.-</ecNumber>
    </recommendedName>
</protein>
<evidence type="ECO:0000256" key="2">
    <source>
        <dbReference type="ARBA" id="ARBA00022801"/>
    </source>
</evidence>
<dbReference type="Pfam" id="PF00135">
    <property type="entry name" value="COesterase"/>
    <property type="match status" value="1"/>
</dbReference>
<gene>
    <name evidence="5" type="ORF">JX265_012219</name>
</gene>
<evidence type="ECO:0000313" key="6">
    <source>
        <dbReference type="Proteomes" id="UP000829685"/>
    </source>
</evidence>
<reference evidence="5" key="1">
    <citation type="submission" date="2021-03" db="EMBL/GenBank/DDBJ databases">
        <title>Revisited historic fungal species revealed as producer of novel bioactive compounds through whole genome sequencing and comparative genomics.</title>
        <authorList>
            <person name="Vignolle G.A."/>
            <person name="Hochenegger N."/>
            <person name="Mach R.L."/>
            <person name="Mach-Aigner A.R."/>
            <person name="Javad Rahimi M."/>
            <person name="Salim K.A."/>
            <person name="Chan C.M."/>
            <person name="Lim L.B.L."/>
            <person name="Cai F."/>
            <person name="Druzhinina I.S."/>
            <person name="U'Ren J.M."/>
            <person name="Derntl C."/>
        </authorList>
    </citation>
    <scope>NUCLEOTIDE SEQUENCE</scope>
    <source>
        <strain evidence="5">TUCIM 5799</strain>
    </source>
</reference>
<keyword evidence="2 3" id="KW-0378">Hydrolase</keyword>
<dbReference type="PROSITE" id="PS00122">
    <property type="entry name" value="CARBOXYLESTERASE_B_1"/>
    <property type="match status" value="1"/>
</dbReference>
<evidence type="ECO:0000259" key="4">
    <source>
        <dbReference type="Pfam" id="PF00135"/>
    </source>
</evidence>
<proteinExistence type="inferred from homology"/>
<organism evidence="5 6">
    <name type="scientific">Neoarthrinium moseri</name>
    <dbReference type="NCBI Taxonomy" id="1658444"/>
    <lineage>
        <taxon>Eukaryota</taxon>
        <taxon>Fungi</taxon>
        <taxon>Dikarya</taxon>
        <taxon>Ascomycota</taxon>
        <taxon>Pezizomycotina</taxon>
        <taxon>Sordariomycetes</taxon>
        <taxon>Xylariomycetidae</taxon>
        <taxon>Amphisphaeriales</taxon>
        <taxon>Apiosporaceae</taxon>
        <taxon>Neoarthrinium</taxon>
    </lineage>
</organism>
<dbReference type="EC" id="3.1.1.-" evidence="3"/>
<dbReference type="PANTHER" id="PTHR43918:SF4">
    <property type="entry name" value="CARBOXYLIC ESTER HYDROLASE"/>
    <property type="match status" value="1"/>
</dbReference>
<dbReference type="Gene3D" id="3.40.50.1820">
    <property type="entry name" value="alpha/beta hydrolase"/>
    <property type="match status" value="2"/>
</dbReference>
<feature type="domain" description="Carboxylesterase type B" evidence="4">
    <location>
        <begin position="39"/>
        <end position="267"/>
    </location>
</feature>
<dbReference type="EMBL" id="JAFIMR010000050">
    <property type="protein sequence ID" value="KAI1855774.1"/>
    <property type="molecule type" value="Genomic_DNA"/>
</dbReference>
<evidence type="ECO:0000313" key="5">
    <source>
        <dbReference type="EMBL" id="KAI1855774.1"/>
    </source>
</evidence>
<sequence>MQVDMFAGAPTQKGKLEGRALPITPAGYALLQEYFTGIPPISEDCLTLNVWAKGDTGGDKKAVMIWIHGGGFTSGSSAVPFYSGKYLAEQGDVIVVSLNYRLNIFGFPGAESFPSNNLGLLDQRLAIEWVRDNIANFGGDPDRIILFGQSAGGSSVGYQSYGWASDPVVQGYILESAVSLDANSKEQAQELWANATRLANCSDGSGDSEAADSCMRLDVSATDLLAISRQLYFGPTVDGRVVFDDYETRRPADKPVIVGHNDYEPGLTKVLAPPLPEIIWQQQELAFGCAAAERAAYFALNGLPTWRYRWFGDWTNLRLTENPTSGAWHGSEILPIFNTIPQTVAVNTPEETSIANYIRGAWVAFAKDSVNGLRTYGSGWPQYSTNGDTLVRLAFNNVTGTNLVAGNTYDIGCPPYPVVPSL</sequence>
<dbReference type="InterPro" id="IPR002018">
    <property type="entry name" value="CarbesteraseB"/>
</dbReference>
<name>A0A9P9WAR8_9PEZI</name>
<dbReference type="AlphaFoldDB" id="A0A9P9WAR8"/>
<keyword evidence="6" id="KW-1185">Reference proteome</keyword>
<comment type="similarity">
    <text evidence="1 3">Belongs to the type-B carboxylesterase/lipase family.</text>
</comment>
<dbReference type="InterPro" id="IPR050654">
    <property type="entry name" value="AChE-related_enzymes"/>
</dbReference>
<dbReference type="InterPro" id="IPR019826">
    <property type="entry name" value="Carboxylesterase_B_AS"/>
</dbReference>
<dbReference type="Proteomes" id="UP000829685">
    <property type="component" value="Unassembled WGS sequence"/>
</dbReference>
<dbReference type="PANTHER" id="PTHR43918">
    <property type="entry name" value="ACETYLCHOLINESTERASE"/>
    <property type="match status" value="1"/>
</dbReference>
<evidence type="ECO:0000256" key="3">
    <source>
        <dbReference type="RuleBase" id="RU361235"/>
    </source>
</evidence>
<accession>A0A9P9WAR8</accession>
<dbReference type="InterPro" id="IPR029058">
    <property type="entry name" value="AB_hydrolase_fold"/>
</dbReference>
<dbReference type="GO" id="GO:0052689">
    <property type="term" value="F:carboxylic ester hydrolase activity"/>
    <property type="evidence" value="ECO:0007669"/>
    <property type="project" value="TreeGrafter"/>
</dbReference>
<dbReference type="SUPFAM" id="SSF53474">
    <property type="entry name" value="alpha/beta-Hydrolases"/>
    <property type="match status" value="1"/>
</dbReference>
<evidence type="ECO:0000256" key="1">
    <source>
        <dbReference type="ARBA" id="ARBA00005964"/>
    </source>
</evidence>